<name>A0A820Q3V9_9BILA</name>
<proteinExistence type="predicted"/>
<feature type="non-terminal residue" evidence="2">
    <location>
        <position position="150"/>
    </location>
</feature>
<comment type="caution">
    <text evidence="2">The sequence shown here is derived from an EMBL/GenBank/DDBJ whole genome shotgun (WGS) entry which is preliminary data.</text>
</comment>
<reference evidence="2" key="1">
    <citation type="submission" date="2021-02" db="EMBL/GenBank/DDBJ databases">
        <authorList>
            <person name="Nowell W R."/>
        </authorList>
    </citation>
    <scope>NUCLEOTIDE SEQUENCE</scope>
</reference>
<dbReference type="AlphaFoldDB" id="A0A820Q3V9"/>
<feature type="compositionally biased region" description="Low complexity" evidence="1">
    <location>
        <begin position="121"/>
        <end position="130"/>
    </location>
</feature>
<evidence type="ECO:0000313" key="2">
    <source>
        <dbReference type="EMBL" id="CAF4414608.1"/>
    </source>
</evidence>
<feature type="compositionally biased region" description="Low complexity" evidence="1">
    <location>
        <begin position="101"/>
        <end position="113"/>
    </location>
</feature>
<evidence type="ECO:0000313" key="3">
    <source>
        <dbReference type="Proteomes" id="UP000663881"/>
    </source>
</evidence>
<gene>
    <name evidence="2" type="ORF">OKA104_LOCUS52153</name>
</gene>
<sequence length="150" mass="16656">DEDDNLSTPNTTVFIGNGASSTIDSSTTSGILRSKDLRSVVEIKRRNFSRSRSSSDSEDNGSSFEMNRSSSRKQHTRSPTRPCSFQEFSETINGDLINSHQQQQQTVSNNNNENPKRRSFSRASSIASNNRLTLNSTTDEINNDMLASTN</sequence>
<feature type="compositionally biased region" description="Low complexity" evidence="1">
    <location>
        <begin position="20"/>
        <end position="29"/>
    </location>
</feature>
<organism evidence="2 3">
    <name type="scientific">Adineta steineri</name>
    <dbReference type="NCBI Taxonomy" id="433720"/>
    <lineage>
        <taxon>Eukaryota</taxon>
        <taxon>Metazoa</taxon>
        <taxon>Spiralia</taxon>
        <taxon>Gnathifera</taxon>
        <taxon>Rotifera</taxon>
        <taxon>Eurotatoria</taxon>
        <taxon>Bdelloidea</taxon>
        <taxon>Adinetida</taxon>
        <taxon>Adinetidae</taxon>
        <taxon>Adineta</taxon>
    </lineage>
</organism>
<dbReference type="EMBL" id="CAJOAY010029742">
    <property type="protein sequence ID" value="CAF4414608.1"/>
    <property type="molecule type" value="Genomic_DNA"/>
</dbReference>
<feature type="compositionally biased region" description="Low complexity" evidence="1">
    <location>
        <begin position="50"/>
        <end position="65"/>
    </location>
</feature>
<feature type="region of interest" description="Disordered" evidence="1">
    <location>
        <begin position="1"/>
        <end position="130"/>
    </location>
</feature>
<feature type="compositionally biased region" description="Polar residues" evidence="1">
    <location>
        <begin position="79"/>
        <end position="100"/>
    </location>
</feature>
<feature type="compositionally biased region" description="Basic and acidic residues" evidence="1">
    <location>
        <begin position="33"/>
        <end position="45"/>
    </location>
</feature>
<feature type="compositionally biased region" description="Polar residues" evidence="1">
    <location>
        <begin position="1"/>
        <end position="14"/>
    </location>
</feature>
<evidence type="ECO:0000256" key="1">
    <source>
        <dbReference type="SAM" id="MobiDB-lite"/>
    </source>
</evidence>
<protein>
    <submittedName>
        <fullName evidence="2">Uncharacterized protein</fullName>
    </submittedName>
</protein>
<feature type="non-terminal residue" evidence="2">
    <location>
        <position position="1"/>
    </location>
</feature>
<accession>A0A820Q3V9</accession>
<dbReference type="Proteomes" id="UP000663881">
    <property type="component" value="Unassembled WGS sequence"/>
</dbReference>